<evidence type="ECO:0000259" key="11">
    <source>
        <dbReference type="Pfam" id="PF06419"/>
    </source>
</evidence>
<evidence type="ECO:0000256" key="1">
    <source>
        <dbReference type="ARBA" id="ARBA00004395"/>
    </source>
</evidence>
<dbReference type="GO" id="GO:0015031">
    <property type="term" value="P:protein transport"/>
    <property type="evidence" value="ECO:0007669"/>
    <property type="project" value="UniProtKB-KW"/>
</dbReference>
<dbReference type="EMBL" id="NJET01000463">
    <property type="protein sequence ID" value="PHH58475.1"/>
    <property type="molecule type" value="Genomic_DNA"/>
</dbReference>
<evidence type="ECO:0000256" key="3">
    <source>
        <dbReference type="ARBA" id="ARBA00020973"/>
    </source>
</evidence>
<evidence type="ECO:0000256" key="8">
    <source>
        <dbReference type="ARBA" id="ARBA00031348"/>
    </source>
</evidence>
<keyword evidence="14" id="KW-1185">Reference proteome</keyword>
<keyword evidence="6 10" id="KW-0333">Golgi apparatus</keyword>
<evidence type="ECO:0000256" key="9">
    <source>
        <dbReference type="ARBA" id="ARBA00043873"/>
    </source>
</evidence>
<evidence type="ECO:0000256" key="7">
    <source>
        <dbReference type="ARBA" id="ARBA00023136"/>
    </source>
</evidence>
<comment type="caution">
    <text evidence="13">The sequence shown here is derived from an EMBL/GenBank/DDBJ whole genome shotgun (WGS) entry which is preliminary data.</text>
</comment>
<proteinExistence type="inferred from homology"/>
<reference evidence="13 14" key="1">
    <citation type="submission" date="2017-06" db="EMBL/GenBank/DDBJ databases">
        <title>Ant-infecting Ophiocordyceps genomes reveal a high diversity of potential behavioral manipulation genes and a possible major role for enterotoxins.</title>
        <authorList>
            <person name="De Bekker C."/>
            <person name="Evans H.C."/>
            <person name="Brachmann A."/>
            <person name="Hughes D.P."/>
        </authorList>
    </citation>
    <scope>NUCLEOTIDE SEQUENCE [LARGE SCALE GENOMIC DNA]</scope>
    <source>
        <strain evidence="13 14">Map64</strain>
    </source>
</reference>
<dbReference type="STRING" id="1399860.A0A2C5XMS1"/>
<dbReference type="PANTHER" id="PTHR21506">
    <property type="entry name" value="COMPONENT OF OLIGOMERIC GOLGI COMPLEX 6"/>
    <property type="match status" value="1"/>
</dbReference>
<comment type="subunit">
    <text evidence="10">Component of the conserved oligomeric Golgi complex.</text>
</comment>
<protein>
    <recommendedName>
        <fullName evidence="3 10">Conserved oligomeric Golgi complex subunit 6</fullName>
        <shortName evidence="10">COG complex subunit 6</shortName>
    </recommendedName>
    <alternativeName>
        <fullName evidence="8 10">Component of oligomeric Golgi complex 6</fullName>
    </alternativeName>
</protein>
<dbReference type="OrthoDB" id="272987at2759"/>
<comment type="similarity">
    <text evidence="2 10">Belongs to the COG6 family.</text>
</comment>
<dbReference type="SMART" id="SM01087">
    <property type="entry name" value="COG6"/>
    <property type="match status" value="1"/>
</dbReference>
<comment type="function">
    <text evidence="9">Acts as a component of the peripheral membrane COG complex that is involved in intra-Golgi protein trafficking. COG is located at the cis-Golgi, and regulates tethering of retrograde intra-Golgi vesicles and possibly a number of other membrane trafficking events.</text>
</comment>
<dbReference type="GO" id="GO:0017119">
    <property type="term" value="C:Golgi transport complex"/>
    <property type="evidence" value="ECO:0007669"/>
    <property type="project" value="UniProtKB-UniRule"/>
</dbReference>
<evidence type="ECO:0000256" key="6">
    <source>
        <dbReference type="ARBA" id="ARBA00023034"/>
    </source>
</evidence>
<accession>A0A2C5XMS1</accession>
<evidence type="ECO:0000256" key="4">
    <source>
        <dbReference type="ARBA" id="ARBA00022448"/>
    </source>
</evidence>
<dbReference type="AlphaFoldDB" id="A0A2C5XMS1"/>
<gene>
    <name evidence="13" type="ORF">CDD81_5711</name>
</gene>
<sequence>MDLLGTQRLGDDAFSRTNGSYGNGPLGARIAHVLSASYSDTEFSQILQLLDESPLRNDAATRRQIRLQAERRVIDYNGAALDNFERVAQQLRRLNTIRERVNGLYHATRRNVAPAHERTQPHLEEAIALLQQRHRLQVKQRILAVVNQRFVMPEDHIVLLTSSAHQVDDAFFEVLDKVKQIRRDCELLLGFENQTLGSDLMEQTSANINLAFQKLHTWLQRQFKALNLESTQINSTVRCALRSLAERPSLFRSCLSLFGEARERTLSNAFHAALTGTTTSGISDLSVKPIDLGAHDSLRYVGDMLAWVHSATVSEREALEVLFLAEGQQLGQRFKTGHVKESWCRLTDSKGNDGHDCNNHLEGSTVFNPLVALNELVDQDIKGACQLLRQRVEQVIRSSEETIIAYKLAALIAFYRITFIKA</sequence>
<dbReference type="GO" id="GO:0006891">
    <property type="term" value="P:intra-Golgi vesicle-mediated transport"/>
    <property type="evidence" value="ECO:0007669"/>
    <property type="project" value="UniProtKB-UniRule"/>
</dbReference>
<dbReference type="Pfam" id="PF20653">
    <property type="entry name" value="COG6_C"/>
    <property type="match status" value="1"/>
</dbReference>
<evidence type="ECO:0000256" key="5">
    <source>
        <dbReference type="ARBA" id="ARBA00022927"/>
    </source>
</evidence>
<organism evidence="13 14">
    <name type="scientific">Ophiocordyceps australis</name>
    <dbReference type="NCBI Taxonomy" id="1399860"/>
    <lineage>
        <taxon>Eukaryota</taxon>
        <taxon>Fungi</taxon>
        <taxon>Dikarya</taxon>
        <taxon>Ascomycota</taxon>
        <taxon>Pezizomycotina</taxon>
        <taxon>Sordariomycetes</taxon>
        <taxon>Hypocreomycetidae</taxon>
        <taxon>Hypocreales</taxon>
        <taxon>Ophiocordycipitaceae</taxon>
        <taxon>Ophiocordyceps</taxon>
    </lineage>
</organism>
<evidence type="ECO:0000256" key="2">
    <source>
        <dbReference type="ARBA" id="ARBA00011023"/>
    </source>
</evidence>
<dbReference type="Proteomes" id="UP000226192">
    <property type="component" value="Unassembled WGS sequence"/>
</dbReference>
<dbReference type="InterPro" id="IPR048369">
    <property type="entry name" value="COG6_C"/>
</dbReference>
<dbReference type="GO" id="GO:0000139">
    <property type="term" value="C:Golgi membrane"/>
    <property type="evidence" value="ECO:0007669"/>
    <property type="project" value="UniProtKB-SubCell"/>
</dbReference>
<dbReference type="InterPro" id="IPR048368">
    <property type="entry name" value="COG6_N"/>
</dbReference>
<evidence type="ECO:0000313" key="13">
    <source>
        <dbReference type="EMBL" id="PHH58475.1"/>
    </source>
</evidence>
<keyword evidence="5 10" id="KW-0653">Protein transport</keyword>
<keyword evidence="4 10" id="KW-0813">Transport</keyword>
<keyword evidence="7 10" id="KW-0472">Membrane</keyword>
<evidence type="ECO:0000259" key="12">
    <source>
        <dbReference type="Pfam" id="PF20653"/>
    </source>
</evidence>
<comment type="function">
    <text evidence="10">Acts as component of the peripheral membrane COG complex that is involved in intra-Golgi protein trafficking. COG is located at the cis-Golgi, and regulates tethering of retrograde intra-Golgi vesicles and possibly a number of other membrane trafficking events.</text>
</comment>
<name>A0A2C5XMS1_9HYPO</name>
<feature type="domain" description="Conserved Oligomeric Golgi complex subunit 6 C-terminal" evidence="12">
    <location>
        <begin position="194"/>
        <end position="421"/>
    </location>
</feature>
<dbReference type="InterPro" id="IPR010490">
    <property type="entry name" value="COG6"/>
</dbReference>
<dbReference type="Pfam" id="PF06419">
    <property type="entry name" value="COG6_N"/>
    <property type="match status" value="1"/>
</dbReference>
<evidence type="ECO:0000256" key="10">
    <source>
        <dbReference type="RuleBase" id="RU365075"/>
    </source>
</evidence>
<feature type="domain" description="Conserved oligomeric complex COG6 N-terminal" evidence="11">
    <location>
        <begin position="50"/>
        <end position="163"/>
    </location>
</feature>
<evidence type="ECO:0000313" key="14">
    <source>
        <dbReference type="Proteomes" id="UP000226192"/>
    </source>
</evidence>
<dbReference type="PANTHER" id="PTHR21506:SF0">
    <property type="entry name" value="CONSERVED OLIGOMERIC GOLGI COMPLEX SUBUNIT 6"/>
    <property type="match status" value="1"/>
</dbReference>
<comment type="subcellular location">
    <subcellularLocation>
        <location evidence="1 10">Golgi apparatus membrane</location>
        <topology evidence="1 10">Peripheral membrane protein</topology>
    </subcellularLocation>
</comment>